<keyword evidence="3" id="KW-1185">Reference proteome</keyword>
<dbReference type="Pfam" id="PF19086">
    <property type="entry name" value="Terpene_syn_C_2"/>
    <property type="match status" value="1"/>
</dbReference>
<gene>
    <name evidence="2" type="ORF">DCS_01132</name>
</gene>
<organism evidence="2 3">
    <name type="scientific">Drechmeria coniospora</name>
    <name type="common">Nematophagous fungus</name>
    <name type="synonym">Meria coniospora</name>
    <dbReference type="NCBI Taxonomy" id="98403"/>
    <lineage>
        <taxon>Eukaryota</taxon>
        <taxon>Fungi</taxon>
        <taxon>Dikarya</taxon>
        <taxon>Ascomycota</taxon>
        <taxon>Pezizomycotina</taxon>
        <taxon>Sordariomycetes</taxon>
        <taxon>Hypocreomycetidae</taxon>
        <taxon>Hypocreales</taxon>
        <taxon>Ophiocordycipitaceae</taxon>
        <taxon>Drechmeria</taxon>
    </lineage>
</organism>
<comment type="caution">
    <text evidence="2">The sequence shown here is derived from an EMBL/GenBank/DDBJ whole genome shotgun (WGS) entry which is preliminary data.</text>
</comment>
<proteinExistence type="inferred from homology"/>
<dbReference type="AlphaFoldDB" id="A0A151GSE5"/>
<protein>
    <submittedName>
        <fullName evidence="2">Uncharacterized protein</fullName>
    </submittedName>
</protein>
<evidence type="ECO:0000256" key="1">
    <source>
        <dbReference type="ARBA" id="ARBA00006333"/>
    </source>
</evidence>
<reference evidence="2 3" key="1">
    <citation type="journal article" date="2016" name="Sci. Rep.">
        <title>Insights into Adaptations to a Near-Obligate Nematode Endoparasitic Lifestyle from the Finished Genome of Drechmeria coniospora.</title>
        <authorList>
            <person name="Zhang L."/>
            <person name="Zhou Z."/>
            <person name="Guo Q."/>
            <person name="Fokkens L."/>
            <person name="Miskei M."/>
            <person name="Pocsi I."/>
            <person name="Zhang W."/>
            <person name="Chen M."/>
            <person name="Wang L."/>
            <person name="Sun Y."/>
            <person name="Donzelli B.G."/>
            <person name="Gibson D.M."/>
            <person name="Nelson D.R."/>
            <person name="Luo J.G."/>
            <person name="Rep M."/>
            <person name="Liu H."/>
            <person name="Yang S."/>
            <person name="Wang J."/>
            <person name="Krasnoff S.B."/>
            <person name="Xu Y."/>
            <person name="Molnar I."/>
            <person name="Lin M."/>
        </authorList>
    </citation>
    <scope>NUCLEOTIDE SEQUENCE [LARGE SCALE GENOMIC DNA]</scope>
    <source>
        <strain evidence="2 3">ARSEF 6962</strain>
    </source>
</reference>
<dbReference type="SFLD" id="SFLDS00005">
    <property type="entry name" value="Isoprenoid_Synthase_Type_I"/>
    <property type="match status" value="1"/>
</dbReference>
<dbReference type="EMBL" id="LAYC01000001">
    <property type="protein sequence ID" value="KYK59998.1"/>
    <property type="molecule type" value="Genomic_DNA"/>
</dbReference>
<dbReference type="InterPro" id="IPR008949">
    <property type="entry name" value="Isoprenoid_synthase_dom_sf"/>
</dbReference>
<evidence type="ECO:0000313" key="3">
    <source>
        <dbReference type="Proteomes" id="UP000076580"/>
    </source>
</evidence>
<evidence type="ECO:0000313" key="2">
    <source>
        <dbReference type="EMBL" id="KYK59998.1"/>
    </source>
</evidence>
<dbReference type="GO" id="GO:0010333">
    <property type="term" value="F:terpene synthase activity"/>
    <property type="evidence" value="ECO:0007669"/>
    <property type="project" value="InterPro"/>
</dbReference>
<dbReference type="Proteomes" id="UP000076580">
    <property type="component" value="Chromosome 01"/>
</dbReference>
<dbReference type="SFLD" id="SFLDG01020">
    <property type="entry name" value="Terpene_Cyclase_Like_2"/>
    <property type="match status" value="1"/>
</dbReference>
<accession>A0A151GSE5</accession>
<dbReference type="Gene3D" id="1.10.600.10">
    <property type="entry name" value="Farnesyl Diphosphate Synthase"/>
    <property type="match status" value="1"/>
</dbReference>
<dbReference type="STRING" id="98403.A0A151GSE5"/>
<dbReference type="RefSeq" id="XP_040659350.1">
    <property type="nucleotide sequence ID" value="XM_040798467.1"/>
</dbReference>
<dbReference type="GO" id="GO:0008299">
    <property type="term" value="P:isoprenoid biosynthetic process"/>
    <property type="evidence" value="ECO:0007669"/>
    <property type="project" value="UniProtKB-ARBA"/>
</dbReference>
<sequence>MKQTTTRTTSKETIIGRLRGTTLHIPNLRYPLRRWPGPRRNALYEDMSMLVRGVLRDAAIVVPATKTQSVCDDFALMACLWYPQALRAQLETLVRVLVWVFFWDDGFEGDGPLAADLDGAERRRKSTRNVIRATLGLGNLAPDDEVDSLNGLLFGCREQFAGMSRPYRERLYRNIDDFISSCAAEQHVRLAGIVPDFKGYMKVRVGTTGGTILCALLEYAMQTELAAEFIDSDHRRGVEKSVEIMIAYINDIVSVKKELDEGAGWTPNVLYSLMAGGMTAEEAVGWVSREMGHEPLLLDLRALLLRVEVSRREARRRESVWKATDAEQSCQRYIDGCRAIIVGWLEFGLLSSRYGMPEFLCEDGSLDVVL</sequence>
<name>A0A151GSE5_DRECN</name>
<dbReference type="InParanoid" id="A0A151GSE5"/>
<comment type="similarity">
    <text evidence="1">Belongs to the terpene synthase family.</text>
</comment>
<dbReference type="SUPFAM" id="SSF48576">
    <property type="entry name" value="Terpenoid synthases"/>
    <property type="match status" value="1"/>
</dbReference>
<dbReference type="InterPro" id="IPR034686">
    <property type="entry name" value="Terpene_cyclase-like_2"/>
</dbReference>
<dbReference type="GeneID" id="63713775"/>